<feature type="domain" description="Bacteriophage Mu Gp45 N-terminal" evidence="1">
    <location>
        <begin position="24"/>
        <end position="90"/>
    </location>
</feature>
<dbReference type="Proteomes" id="UP000254280">
    <property type="component" value="Unassembled WGS sequence"/>
</dbReference>
<dbReference type="PIRSF" id="PIRSF012337">
    <property type="entry name" value="gp45"/>
    <property type="match status" value="1"/>
</dbReference>
<reference evidence="2 3" key="1">
    <citation type="submission" date="2018-06" db="EMBL/GenBank/DDBJ databases">
        <authorList>
            <consortium name="Pathogen Informatics"/>
            <person name="Doyle S."/>
        </authorList>
    </citation>
    <scope>NUCLEOTIDE SEQUENCE [LARGE SCALE GENOMIC DNA]</scope>
    <source>
        <strain evidence="2 3">NCTC10699</strain>
    </source>
</reference>
<proteinExistence type="predicted"/>
<organism evidence="2 3">
    <name type="scientific">[Pasteurella] mairii</name>
    <dbReference type="NCBI Taxonomy" id="757"/>
    <lineage>
        <taxon>Bacteria</taxon>
        <taxon>Pseudomonadati</taxon>
        <taxon>Pseudomonadota</taxon>
        <taxon>Gammaproteobacteria</taxon>
        <taxon>Pasteurellales</taxon>
        <taxon>Pasteurellaceae</taxon>
    </lineage>
</organism>
<protein>
    <submittedName>
        <fullName evidence="2">Mu-like prophage protein gp45</fullName>
    </submittedName>
</protein>
<dbReference type="InterPro" id="IPR014462">
    <property type="entry name" value="Phage_Mu_Gp45"/>
</dbReference>
<dbReference type="Pfam" id="PF06890">
    <property type="entry name" value="Phage_Mu_Gp45"/>
    <property type="match status" value="1"/>
</dbReference>
<dbReference type="NCBIfam" id="TIGR01644">
    <property type="entry name" value="phage_P2_V"/>
    <property type="match status" value="1"/>
</dbReference>
<sequence length="244" mass="25471">MRHFMQQVRQGAQQISDGIRQAFRGTLTLINSADDIQKTQVSALSDETLQDVELMQQFGLTSVPPAGTEALIIPVGGKTTHGIVVATENGSFRVKNLKNGEVAIYDQSGSTVILRNGRLIEIDCDTFKINCKTYHVTASAGADFTTPKLETSSILTAQGKINGNGGMAVQGGNGAAFSGSITQTGGGFTTDSDVVANGKSLVSHVHTGDSGGTTPILLVHVMAGCVANQLISRMATGISSRCQT</sequence>
<keyword evidence="3" id="KW-1185">Reference proteome</keyword>
<evidence type="ECO:0000313" key="2">
    <source>
        <dbReference type="EMBL" id="SUB33631.1"/>
    </source>
</evidence>
<dbReference type="EMBL" id="UGSS01000002">
    <property type="protein sequence ID" value="SUB33631.1"/>
    <property type="molecule type" value="Genomic_DNA"/>
</dbReference>
<name>A0A379B553_9PAST</name>
<evidence type="ECO:0000313" key="3">
    <source>
        <dbReference type="Proteomes" id="UP000254280"/>
    </source>
</evidence>
<accession>A0A379B553</accession>
<dbReference type="InterPro" id="IPR013046">
    <property type="entry name" value="GpV/Gp45"/>
</dbReference>
<dbReference type="AlphaFoldDB" id="A0A379B553"/>
<dbReference type="OrthoDB" id="9802994at2"/>
<gene>
    <name evidence="2" type="ORF">NCTC10699_01258</name>
</gene>
<dbReference type="InterPro" id="IPR053861">
    <property type="entry name" value="Phage_Mu_Gp45_N"/>
</dbReference>
<evidence type="ECO:0000259" key="1">
    <source>
        <dbReference type="Pfam" id="PF06890"/>
    </source>
</evidence>